<evidence type="ECO:0000313" key="1">
    <source>
        <dbReference type="EMBL" id="AGT31269.1"/>
    </source>
</evidence>
<dbReference type="KEGG" id="gjf:M493_04835"/>
<accession>S5YX46</accession>
<dbReference type="STRING" id="1921421.M493_04835"/>
<dbReference type="EMBL" id="CP006254">
    <property type="protein sequence ID" value="AGT31269.1"/>
    <property type="molecule type" value="Genomic_DNA"/>
</dbReference>
<dbReference type="AlphaFoldDB" id="S5YX46"/>
<gene>
    <name evidence="1" type="ORF">M493_04835</name>
</gene>
<name>S5YX46_GEOG3</name>
<dbReference type="HOGENOM" id="CLU_2915933_0_0_9"/>
<proteinExistence type="predicted"/>
<organism evidence="1 2">
    <name type="scientific">Geobacillus genomosp. 3</name>
    <dbReference type="NCBI Taxonomy" id="1921421"/>
    <lineage>
        <taxon>Bacteria</taxon>
        <taxon>Bacillati</taxon>
        <taxon>Bacillota</taxon>
        <taxon>Bacilli</taxon>
        <taxon>Bacillales</taxon>
        <taxon>Anoxybacillaceae</taxon>
        <taxon>Geobacillus</taxon>
    </lineage>
</organism>
<reference evidence="1 2" key="1">
    <citation type="journal article" date="2014" name="Genome Announc.">
        <title>Complete Genome Sequence of the Thermophilic Polychlorinated Biphenyl Degrader Geobacillus sp. Strain JF8 (NBRC 109937).</title>
        <authorList>
            <person name="Shintani M."/>
            <person name="Ohtsubo Y."/>
            <person name="Fukuda K."/>
            <person name="Hosoyama A."/>
            <person name="Ohji S."/>
            <person name="Yamazoe A."/>
            <person name="Fujita N."/>
            <person name="Nagata Y."/>
            <person name="Tsuda M."/>
            <person name="Hatta T."/>
            <person name="Kimbara K."/>
        </authorList>
    </citation>
    <scope>NUCLEOTIDE SEQUENCE [LARGE SCALE GENOMIC DNA]</scope>
    <source>
        <strain evidence="1 2">JF8</strain>
    </source>
</reference>
<keyword evidence="2" id="KW-1185">Reference proteome</keyword>
<protein>
    <submittedName>
        <fullName evidence="1">Uncharacterized protein</fullName>
    </submittedName>
</protein>
<dbReference type="Proteomes" id="UP000015500">
    <property type="component" value="Chromosome"/>
</dbReference>
<evidence type="ECO:0000313" key="2">
    <source>
        <dbReference type="Proteomes" id="UP000015500"/>
    </source>
</evidence>
<sequence>MGHMNLSLSIQTMSTKYIFDVEKFTPPFLYEDFSKIFFTTSDKFFHLFHLAKLRYNERLVQ</sequence>